<evidence type="ECO:0000256" key="6">
    <source>
        <dbReference type="ARBA" id="ARBA00023065"/>
    </source>
</evidence>
<evidence type="ECO:0000256" key="4">
    <source>
        <dbReference type="ARBA" id="ARBA00022692"/>
    </source>
</evidence>
<keyword evidence="7 10" id="KW-0472">Membrane</keyword>
<dbReference type="Gene3D" id="3.30.70.2750">
    <property type="match status" value="1"/>
</dbReference>
<keyword evidence="13" id="KW-1185">Reference proteome</keyword>
<dbReference type="EMBL" id="CP029287">
    <property type="protein sequence ID" value="AWR99796.1"/>
    <property type="molecule type" value="Genomic_DNA"/>
</dbReference>
<dbReference type="STRING" id="1293036.GCA_001315825_00778"/>
<proteinExistence type="inferred from homology"/>
<feature type="transmembrane region" description="Helical" evidence="10">
    <location>
        <begin position="387"/>
        <end position="408"/>
    </location>
</feature>
<evidence type="ECO:0000313" key="13">
    <source>
        <dbReference type="Proteomes" id="UP000247586"/>
    </source>
</evidence>
<dbReference type="GO" id="GO:0007035">
    <property type="term" value="P:vacuolar acidification"/>
    <property type="evidence" value="ECO:0007669"/>
    <property type="project" value="TreeGrafter"/>
</dbReference>
<evidence type="ECO:0000256" key="11">
    <source>
        <dbReference type="SAM" id="Coils"/>
    </source>
</evidence>
<evidence type="ECO:0000256" key="3">
    <source>
        <dbReference type="ARBA" id="ARBA00022448"/>
    </source>
</evidence>
<sequence length="709" mass="79348">MIFPENMLKVEIISPINQKDRVTTEILKFGKMEVIEASHPISNARVEEARRELTAIQEHLNKVKLIMEIAGTVLEPSGKMRVESSWAEEAKKLAEEASMEEFRYKELLEEIGKLRGEIDLYEAQLRELEPFNNITTDLKDLYSLESFNVALVLLTQEQLDRVKQNKNISVEAVQLKDGKYATLLVSLKSTPLDQTLKELGVRKFETTDGKSPYETYKVISERTGELRKILEETRGNLIRKIRENQREFSELYGKLLTTRDALTLLSRGRVSEHFFQVEGYVPQKSVERLKSALGKIAAIEEAFPRRFGEEEEPPTYVKLPKSIAAIESVVEIYGTPSYWEISPLVFLIVTFPFLFGLMFPDVGNALVLLIFAIFFHRYGVKKGSNNIKNLSLILGYSSVVAMITGFLARDFFGPLPVGGLKEMGIANVSGPLDSVWPVPVSITQALSPLLPFGEYSTSQSIEHTIILSILLGAIALFVSSLLGVINAIKKRDPEFLVFEKLPLLVLYTVPLVIFTYGVTDPSHYFSTVGILLGDILQNLLSGFHPNLSNPTSALAYGLIVWVEIGLIYNWLAKAIILKRHDHLATGSALAMGFIEGGFEAAILLLSNTISFIRILVFALAHYYLLYAFSYMAYLVVGHPSLLALGTNPASIVILIIGNLLAIGLEGLVVFIQDMRLHFYEMFSKFYEGRGKKFEPLIASVELVDFGTLV</sequence>
<evidence type="ECO:0000256" key="2">
    <source>
        <dbReference type="ARBA" id="ARBA00009904"/>
    </source>
</evidence>
<feature type="transmembrane region" description="Helical" evidence="10">
    <location>
        <begin position="465"/>
        <end position="488"/>
    </location>
</feature>
<dbReference type="GeneID" id="36835464"/>
<keyword evidence="4 10" id="KW-0812">Transmembrane</keyword>
<dbReference type="AlphaFoldDB" id="A0A2U9IUS6"/>
<dbReference type="Gene3D" id="1.20.1460.20">
    <property type="match status" value="1"/>
</dbReference>
<dbReference type="Gene3D" id="3.30.70.2170">
    <property type="match status" value="1"/>
</dbReference>
<protein>
    <recommendedName>
        <fullName evidence="9 10">A-type ATP synthase subunit I</fullName>
    </recommendedName>
</protein>
<comment type="similarity">
    <text evidence="2 10">Belongs to the V-ATPase 116 kDa subunit family.</text>
</comment>
<reference evidence="12" key="1">
    <citation type="submission" date="2018-05" db="EMBL/GenBank/DDBJ databases">
        <title>Complete Genome Sequences of Extremely Thermoacidophilic, Metal-Mobilizing Type-Strain Members of the Archaeal Family Sulfolobaceae: Acidianus brierleyi DSM-1651T, Acidianus sulfidivorans DSM-18786T, Metallosphaera hakonensis DSM-7519T, and Metallosphaera prunae DSM-10039T.</title>
        <authorList>
            <person name="Counts J.A."/>
            <person name="Kelly R.M."/>
        </authorList>
    </citation>
    <scope>NUCLEOTIDE SEQUENCE [LARGE SCALE GENOMIC DNA]</scope>
    <source>
        <strain evidence="12">HO1-1</strain>
    </source>
</reference>
<keyword evidence="6 10" id="KW-0406">Ion transport</keyword>
<evidence type="ECO:0000256" key="7">
    <source>
        <dbReference type="ARBA" id="ARBA00023136"/>
    </source>
</evidence>
<dbReference type="GO" id="GO:0016471">
    <property type="term" value="C:vacuolar proton-transporting V-type ATPase complex"/>
    <property type="evidence" value="ECO:0007669"/>
    <property type="project" value="TreeGrafter"/>
</dbReference>
<dbReference type="Pfam" id="PF01496">
    <property type="entry name" value="V_ATPase_I"/>
    <property type="match status" value="1"/>
</dbReference>
<evidence type="ECO:0000313" key="12">
    <source>
        <dbReference type="EMBL" id="AWR99796.1"/>
    </source>
</evidence>
<feature type="transmembrane region" description="Helical" evidence="10">
    <location>
        <begin position="500"/>
        <end position="518"/>
    </location>
</feature>
<keyword evidence="3 10" id="KW-0813">Transport</keyword>
<feature type="coiled-coil region" evidence="11">
    <location>
        <begin position="90"/>
        <end position="124"/>
    </location>
</feature>
<dbReference type="KEGG" id="mhk:DFR87_08940"/>
<dbReference type="RefSeq" id="WP_110369366.1">
    <property type="nucleotide sequence ID" value="NZ_BBBA01000003.1"/>
</dbReference>
<evidence type="ECO:0000256" key="5">
    <source>
        <dbReference type="ARBA" id="ARBA00022989"/>
    </source>
</evidence>
<feature type="transmembrane region" description="Helical" evidence="10">
    <location>
        <begin position="648"/>
        <end position="671"/>
    </location>
</feature>
<dbReference type="PANTHER" id="PTHR11629:SF63">
    <property type="entry name" value="V-TYPE PROTON ATPASE SUBUNIT A"/>
    <property type="match status" value="1"/>
</dbReference>
<dbReference type="OrthoDB" id="85892at2157"/>
<comment type="subcellular location">
    <subcellularLocation>
        <location evidence="1">Membrane</location>
        <topology evidence="1">Multi-pass membrane protein</topology>
    </subcellularLocation>
</comment>
<dbReference type="GO" id="GO:0046961">
    <property type="term" value="F:proton-transporting ATPase activity, rotational mechanism"/>
    <property type="evidence" value="ECO:0007669"/>
    <property type="project" value="InterPro"/>
</dbReference>
<evidence type="ECO:0000256" key="9">
    <source>
        <dbReference type="ARBA" id="ARBA00068671"/>
    </source>
</evidence>
<dbReference type="GO" id="GO:0051117">
    <property type="term" value="F:ATPase binding"/>
    <property type="evidence" value="ECO:0007669"/>
    <property type="project" value="TreeGrafter"/>
</dbReference>
<name>A0A2U9IUS6_9CREN</name>
<accession>A0A2U9IUS6</accession>
<feature type="transmembrane region" description="Helical" evidence="10">
    <location>
        <begin position="612"/>
        <end position="636"/>
    </location>
</feature>
<evidence type="ECO:0000256" key="1">
    <source>
        <dbReference type="ARBA" id="ARBA00004141"/>
    </source>
</evidence>
<dbReference type="GO" id="GO:0033179">
    <property type="term" value="C:proton-transporting V-type ATPase, V0 domain"/>
    <property type="evidence" value="ECO:0007669"/>
    <property type="project" value="InterPro"/>
</dbReference>
<keyword evidence="11" id="KW-0175">Coiled coil</keyword>
<gene>
    <name evidence="12" type="ORF">DFR87_08940</name>
</gene>
<evidence type="ECO:0000256" key="8">
    <source>
        <dbReference type="ARBA" id="ARBA00059506"/>
    </source>
</evidence>
<evidence type="ECO:0000256" key="10">
    <source>
        <dbReference type="RuleBase" id="RU361189"/>
    </source>
</evidence>
<keyword evidence="5 10" id="KW-1133">Transmembrane helix</keyword>
<feature type="transmembrane region" description="Helical" evidence="10">
    <location>
        <begin position="553"/>
        <end position="571"/>
    </location>
</feature>
<organism evidence="12 13">
    <name type="scientific">Metallosphaera hakonensis JCM 8857 = DSM 7519</name>
    <dbReference type="NCBI Taxonomy" id="1293036"/>
    <lineage>
        <taxon>Archaea</taxon>
        <taxon>Thermoproteota</taxon>
        <taxon>Thermoprotei</taxon>
        <taxon>Sulfolobales</taxon>
        <taxon>Sulfolobaceae</taxon>
        <taxon>Metallosphaera</taxon>
    </lineage>
</organism>
<dbReference type="InterPro" id="IPR002490">
    <property type="entry name" value="V-ATPase_116kDa_su"/>
</dbReference>
<dbReference type="NCBIfam" id="NF004433">
    <property type="entry name" value="PRK05771.3-2"/>
    <property type="match status" value="1"/>
</dbReference>
<feature type="transmembrane region" description="Helical" evidence="10">
    <location>
        <begin position="344"/>
        <end position="375"/>
    </location>
</feature>
<comment type="function">
    <text evidence="8">Component of the A-type ATP synthase that produces ATP from ADP in the presence of a proton gradient across the membrane.</text>
</comment>
<dbReference type="PANTHER" id="PTHR11629">
    <property type="entry name" value="VACUOLAR PROTON ATPASES"/>
    <property type="match status" value="1"/>
</dbReference>
<dbReference type="Proteomes" id="UP000247586">
    <property type="component" value="Chromosome"/>
</dbReference>